<evidence type="ECO:0000256" key="9">
    <source>
        <dbReference type="SAM" id="MobiDB-lite"/>
    </source>
</evidence>
<dbReference type="InterPro" id="IPR018062">
    <property type="entry name" value="HTH_AraC-typ_CS"/>
</dbReference>
<dbReference type="Gene3D" id="1.10.10.60">
    <property type="entry name" value="Homeodomain-like"/>
    <property type="match status" value="2"/>
</dbReference>
<evidence type="ECO:0000256" key="2">
    <source>
        <dbReference type="ARBA" id="ARBA00008814"/>
    </source>
</evidence>
<dbReference type="SUPFAM" id="SSF46689">
    <property type="entry name" value="Homeodomain-like"/>
    <property type="match status" value="2"/>
</dbReference>
<evidence type="ECO:0000256" key="6">
    <source>
        <dbReference type="ARBA" id="ARBA00023125"/>
    </source>
</evidence>
<dbReference type="InterPro" id="IPR018060">
    <property type="entry name" value="HTH_AraC"/>
</dbReference>
<dbReference type="RefSeq" id="WP_060622218.1">
    <property type="nucleotide sequence ID" value="NZ_LCZJ02000016.1"/>
</dbReference>
<sequence length="661" mass="74622">MKLEDHIAAWNYAAVKVLDIRHAVMEPGDKLQGYILPACGFIYCVRGAASLNLNGIDCDADRHFIVHGGKGMRLSIEAGKIFEYYLIFYRASLPGRKDLARLLERSNPFRMQYGFESLEPLPLHYQLMAMEQLWAQGSLLDRIQVKGLFYQFIHELLKQFTKDGINLRQPDVIGQVVRYIEVHYRHNLSLESIAEQFNYSPRHLSTRFKGETGFSLIEYLIRYRLEHAEELLRCTDAPLRDIAEEVGYSDVYYFSRMFSKYNGQSPIRFRKESRLLSLSENRPFTTARFSIGENISSRYNVIEYDNHYHYCYHNKITGGSSPMRITKTSSFIVAMLLSFTLLLSACGSANVGSNATNSKGSKASEVTSSSTNNSIATDNNNKEAQTRTISTVKGDIVVPANPERVVVLYLQGDLVALGIKPVGTSSVFEGAAFAEELGGIEDLGSWYEPNPEAIMAVKPDLIIAASEETYEILKDIAPTIPIPYEKMATDERIMKIGEVFGKEQEAQALLDNFHEKLEKSKQKLDELGILDKTVTIIEGGKKEMAVIDSKLYGRGSQIIYEYLGLKAPEILQKKIDGREKATGGFVSLEVLPEYIGDFVFRSVWDGADDLSDNPIWNSIPAIKEGRLIEIGFDFSYYSDIYSLDKQLDFVVEKLVSAYEKK</sequence>
<dbReference type="PROSITE" id="PS01124">
    <property type="entry name" value="HTH_ARAC_FAMILY_2"/>
    <property type="match status" value="1"/>
</dbReference>
<evidence type="ECO:0000259" key="10">
    <source>
        <dbReference type="PROSITE" id="PS01124"/>
    </source>
</evidence>
<dbReference type="PROSITE" id="PS00041">
    <property type="entry name" value="HTH_ARAC_FAMILY_1"/>
    <property type="match status" value="1"/>
</dbReference>
<dbReference type="PROSITE" id="PS50983">
    <property type="entry name" value="FE_B12_PBP"/>
    <property type="match status" value="1"/>
</dbReference>
<organism evidence="12 13">
    <name type="scientific">Paenibacillus etheri</name>
    <dbReference type="NCBI Taxonomy" id="1306852"/>
    <lineage>
        <taxon>Bacteria</taxon>
        <taxon>Bacillati</taxon>
        <taxon>Bacillota</taxon>
        <taxon>Bacilli</taxon>
        <taxon>Bacillales</taxon>
        <taxon>Paenibacillaceae</taxon>
        <taxon>Paenibacillus</taxon>
    </lineage>
</organism>
<keyword evidence="8" id="KW-0175">Coiled coil</keyword>
<evidence type="ECO:0000313" key="13">
    <source>
        <dbReference type="Proteomes" id="UP000054709"/>
    </source>
</evidence>
<comment type="similarity">
    <text evidence="2">Belongs to the bacterial solute-binding protein 8 family.</text>
</comment>
<dbReference type="Pfam" id="PF12833">
    <property type="entry name" value="HTH_18"/>
    <property type="match status" value="1"/>
</dbReference>
<keyword evidence="4" id="KW-0732">Signal</keyword>
<feature type="domain" description="Fe/B12 periplasmic-binding" evidence="11">
    <location>
        <begin position="404"/>
        <end position="661"/>
    </location>
</feature>
<dbReference type="GO" id="GO:0043565">
    <property type="term" value="F:sequence-specific DNA binding"/>
    <property type="evidence" value="ECO:0007669"/>
    <property type="project" value="InterPro"/>
</dbReference>
<dbReference type="InterPro" id="IPR051313">
    <property type="entry name" value="Bact_iron-sidero_bind"/>
</dbReference>
<comment type="subcellular location">
    <subcellularLocation>
        <location evidence="1">Cell envelope</location>
    </subcellularLocation>
</comment>
<keyword evidence="5" id="KW-0805">Transcription regulation</keyword>
<keyword evidence="13" id="KW-1185">Reference proteome</keyword>
<evidence type="ECO:0000256" key="4">
    <source>
        <dbReference type="ARBA" id="ARBA00022729"/>
    </source>
</evidence>
<evidence type="ECO:0000313" key="12">
    <source>
        <dbReference type="EMBL" id="KTD87903.1"/>
    </source>
</evidence>
<dbReference type="PANTHER" id="PTHR30532:SF29">
    <property type="entry name" value="FE(3+) DICITRATE-BINDING PERIPLASMIC PROTEIN"/>
    <property type="match status" value="1"/>
</dbReference>
<accession>A0A0W1B2V4</accession>
<evidence type="ECO:0000256" key="5">
    <source>
        <dbReference type="ARBA" id="ARBA00023015"/>
    </source>
</evidence>
<comment type="caution">
    <text evidence="12">The sequence shown here is derived from an EMBL/GenBank/DDBJ whole genome shotgun (WGS) entry which is preliminary data.</text>
</comment>
<dbReference type="Pfam" id="PF01497">
    <property type="entry name" value="Peripla_BP_2"/>
    <property type="match status" value="1"/>
</dbReference>
<dbReference type="InterPro" id="IPR002491">
    <property type="entry name" value="ABC_transptr_periplasmic_BD"/>
</dbReference>
<gene>
    <name evidence="12" type="ORF">UQ64_07245</name>
</gene>
<feature type="coiled-coil region" evidence="8">
    <location>
        <begin position="503"/>
        <end position="530"/>
    </location>
</feature>
<dbReference type="GO" id="GO:0030288">
    <property type="term" value="C:outer membrane-bounded periplasmic space"/>
    <property type="evidence" value="ECO:0007669"/>
    <property type="project" value="TreeGrafter"/>
</dbReference>
<evidence type="ECO:0000259" key="11">
    <source>
        <dbReference type="PROSITE" id="PS50983"/>
    </source>
</evidence>
<feature type="domain" description="HTH araC/xylS-type" evidence="10">
    <location>
        <begin position="174"/>
        <end position="272"/>
    </location>
</feature>
<name>A0A0W1B2V4_9BACL</name>
<feature type="region of interest" description="Disordered" evidence="9">
    <location>
        <begin position="353"/>
        <end position="385"/>
    </location>
</feature>
<dbReference type="EMBL" id="LCZJ02000016">
    <property type="protein sequence ID" value="KTD87903.1"/>
    <property type="molecule type" value="Genomic_DNA"/>
</dbReference>
<dbReference type="InterPro" id="IPR009057">
    <property type="entry name" value="Homeodomain-like_sf"/>
</dbReference>
<dbReference type="AlphaFoldDB" id="A0A0W1B2V4"/>
<dbReference type="GO" id="GO:1901678">
    <property type="term" value="P:iron coordination entity transport"/>
    <property type="evidence" value="ECO:0007669"/>
    <property type="project" value="UniProtKB-ARBA"/>
</dbReference>
<reference evidence="12 13" key="1">
    <citation type="journal article" date="2015" name="Int. Biodeterior. Biodegradation">
        <title>Physiological and genetic screening methods for the isolation of methyl tert-butyl ether-degrading bacteria for bioremediation purposes.</title>
        <authorList>
            <person name="Guisado I.M."/>
            <person name="Purswani J."/>
            <person name="Gonzalez Lopez J."/>
            <person name="Pozo C."/>
        </authorList>
    </citation>
    <scope>NUCLEOTIDE SEQUENCE [LARGE SCALE GENOMIC DNA]</scope>
    <source>
        <strain evidence="12 13">SH7</strain>
    </source>
</reference>
<dbReference type="PANTHER" id="PTHR30532">
    <property type="entry name" value="IRON III DICITRATE-BINDING PERIPLASMIC PROTEIN"/>
    <property type="match status" value="1"/>
</dbReference>
<keyword evidence="3" id="KW-0813">Transport</keyword>
<evidence type="ECO:0000256" key="1">
    <source>
        <dbReference type="ARBA" id="ARBA00004196"/>
    </source>
</evidence>
<dbReference type="SUPFAM" id="SSF53807">
    <property type="entry name" value="Helical backbone' metal receptor"/>
    <property type="match status" value="1"/>
</dbReference>
<dbReference type="Proteomes" id="UP000054709">
    <property type="component" value="Unassembled WGS sequence"/>
</dbReference>
<dbReference type="OrthoDB" id="2652069at2"/>
<proteinExistence type="inferred from homology"/>
<dbReference type="SMART" id="SM00342">
    <property type="entry name" value="HTH_ARAC"/>
    <property type="match status" value="1"/>
</dbReference>
<feature type="compositionally biased region" description="Polar residues" evidence="9">
    <location>
        <begin position="353"/>
        <end position="379"/>
    </location>
</feature>
<dbReference type="Gene3D" id="3.40.50.1980">
    <property type="entry name" value="Nitrogenase molybdenum iron protein domain"/>
    <property type="match status" value="2"/>
</dbReference>
<keyword evidence="7" id="KW-0804">Transcription</keyword>
<protein>
    <submittedName>
        <fullName evidence="12">AraC family transcriptional regulator</fullName>
    </submittedName>
</protein>
<evidence type="ECO:0000256" key="7">
    <source>
        <dbReference type="ARBA" id="ARBA00023163"/>
    </source>
</evidence>
<dbReference type="GO" id="GO:0003700">
    <property type="term" value="F:DNA-binding transcription factor activity"/>
    <property type="evidence" value="ECO:0007669"/>
    <property type="project" value="InterPro"/>
</dbReference>
<evidence type="ECO:0000256" key="8">
    <source>
        <dbReference type="SAM" id="Coils"/>
    </source>
</evidence>
<keyword evidence="6" id="KW-0238">DNA-binding</keyword>
<evidence type="ECO:0000256" key="3">
    <source>
        <dbReference type="ARBA" id="ARBA00022448"/>
    </source>
</evidence>